<dbReference type="InterPro" id="IPR017853">
    <property type="entry name" value="GH"/>
</dbReference>
<evidence type="ECO:0000259" key="4">
    <source>
        <dbReference type="Pfam" id="PF00150"/>
    </source>
</evidence>
<dbReference type="PANTHER" id="PTHR12631:SF10">
    <property type="entry name" value="BETA-XYLOSIDASE-LIKE PROTEIN-RELATED"/>
    <property type="match status" value="1"/>
</dbReference>
<dbReference type="GO" id="GO:0000272">
    <property type="term" value="P:polysaccharide catabolic process"/>
    <property type="evidence" value="ECO:0007669"/>
    <property type="project" value="InterPro"/>
</dbReference>
<evidence type="ECO:0000256" key="3">
    <source>
        <dbReference type="RuleBase" id="RU361153"/>
    </source>
</evidence>
<dbReference type="InterPro" id="IPR051923">
    <property type="entry name" value="Glycosyl_Hydrolase_39"/>
</dbReference>
<accession>A0A150WLI9</accession>
<gene>
    <name evidence="5" type="ORF">AZI86_11405</name>
</gene>
<reference evidence="5 6" key="1">
    <citation type="submission" date="2016-03" db="EMBL/GenBank/DDBJ databases">
        <authorList>
            <person name="Ploux O."/>
        </authorList>
    </citation>
    <scope>NUCLEOTIDE SEQUENCE [LARGE SCALE GENOMIC DNA]</scope>
    <source>
        <strain evidence="5 6">R0</strain>
    </source>
</reference>
<comment type="caution">
    <text evidence="5">The sequence shown here is derived from an EMBL/GenBank/DDBJ whole genome shotgun (WGS) entry which is preliminary data.</text>
</comment>
<dbReference type="EMBL" id="LUKE01000002">
    <property type="protein sequence ID" value="KYG64804.1"/>
    <property type="molecule type" value="Genomic_DNA"/>
</dbReference>
<dbReference type="InterPro" id="IPR001547">
    <property type="entry name" value="Glyco_hydro_5"/>
</dbReference>
<comment type="similarity">
    <text evidence="3">Belongs to the glycosyl hydrolase 5 (cellulase A) family.</text>
</comment>
<keyword evidence="2 3" id="KW-0326">Glycosidase</keyword>
<dbReference type="Proteomes" id="UP000075320">
    <property type="component" value="Unassembled WGS sequence"/>
</dbReference>
<dbReference type="RefSeq" id="WP_061835315.1">
    <property type="nucleotide sequence ID" value="NZ_LUKE01000002.1"/>
</dbReference>
<dbReference type="OrthoDB" id="912485at2"/>
<evidence type="ECO:0000256" key="1">
    <source>
        <dbReference type="ARBA" id="ARBA00022801"/>
    </source>
</evidence>
<dbReference type="InterPro" id="IPR018087">
    <property type="entry name" value="Glyco_hydro_5_CS"/>
</dbReference>
<dbReference type="Gene3D" id="3.20.20.80">
    <property type="entry name" value="Glycosidases"/>
    <property type="match status" value="1"/>
</dbReference>
<feature type="domain" description="Glycoside hydrolase family 5" evidence="4">
    <location>
        <begin position="70"/>
        <end position="234"/>
    </location>
</feature>
<proteinExistence type="inferred from homology"/>
<keyword evidence="6" id="KW-1185">Reference proteome</keyword>
<name>A0A150WLI9_BDEBC</name>
<dbReference type="AlphaFoldDB" id="A0A150WLI9"/>
<dbReference type="GO" id="GO:0004553">
    <property type="term" value="F:hydrolase activity, hydrolyzing O-glycosyl compounds"/>
    <property type="evidence" value="ECO:0007669"/>
    <property type="project" value="InterPro"/>
</dbReference>
<dbReference type="Pfam" id="PF00150">
    <property type="entry name" value="Cellulase"/>
    <property type="match status" value="1"/>
</dbReference>
<dbReference type="PROSITE" id="PS51257">
    <property type="entry name" value="PROKAR_LIPOPROTEIN"/>
    <property type="match status" value="1"/>
</dbReference>
<organism evidence="5 6">
    <name type="scientific">Bdellovibrio bacteriovorus</name>
    <dbReference type="NCBI Taxonomy" id="959"/>
    <lineage>
        <taxon>Bacteria</taxon>
        <taxon>Pseudomonadati</taxon>
        <taxon>Bdellovibrionota</taxon>
        <taxon>Bdellovibrionia</taxon>
        <taxon>Bdellovibrionales</taxon>
        <taxon>Pseudobdellovibrionaceae</taxon>
        <taxon>Bdellovibrio</taxon>
    </lineage>
</organism>
<evidence type="ECO:0000313" key="6">
    <source>
        <dbReference type="Proteomes" id="UP000075320"/>
    </source>
</evidence>
<sequence>MKNHVLGLLASVLIYCGLGFLSGCNSGYSSFLKGSIAELTPTPPPSEEEELPSVTYAKLPRFGVVTRDFRGNNTSTPITPEQNLQMLHDIGAQMVRLDVAWAVVEKSVGVYDFSNLDRSFLPMRAKGLKLMLILDYGHPTHTGAWNAPPKTAAQLAKWSAYVTAVAEHYHGDDIMYEVWNEPNLSGYWGGSPSAAEYVAVLDAATAAIRAVRPEAYIITGGLSPAGEENAPNRPETLLTVKNRIKIL</sequence>
<evidence type="ECO:0000256" key="2">
    <source>
        <dbReference type="ARBA" id="ARBA00023295"/>
    </source>
</evidence>
<dbReference type="PANTHER" id="PTHR12631">
    <property type="entry name" value="ALPHA-L-IDURONIDASE"/>
    <property type="match status" value="1"/>
</dbReference>
<protein>
    <recommendedName>
        <fullName evidence="4">Glycoside hydrolase family 5 domain-containing protein</fullName>
    </recommendedName>
</protein>
<dbReference type="SUPFAM" id="SSF51445">
    <property type="entry name" value="(Trans)glycosidases"/>
    <property type="match status" value="1"/>
</dbReference>
<dbReference type="PROSITE" id="PS00659">
    <property type="entry name" value="GLYCOSYL_HYDROL_F5"/>
    <property type="match status" value="1"/>
</dbReference>
<keyword evidence="1 3" id="KW-0378">Hydrolase</keyword>
<evidence type="ECO:0000313" key="5">
    <source>
        <dbReference type="EMBL" id="KYG64804.1"/>
    </source>
</evidence>